<proteinExistence type="predicted"/>
<name>A0A0N4UAS3_DRAME</name>
<reference evidence="4" key="1">
    <citation type="submission" date="2017-02" db="UniProtKB">
        <authorList>
            <consortium name="WormBaseParasite"/>
        </authorList>
    </citation>
    <scope>IDENTIFICATION</scope>
</reference>
<protein>
    <submittedName>
        <fullName evidence="4">Peptidase M12B domain-containing protein</fullName>
    </submittedName>
</protein>
<dbReference type="Proteomes" id="UP000038040">
    <property type="component" value="Unplaced"/>
</dbReference>
<gene>
    <name evidence="1" type="ORF">DME_LOCUS8151</name>
</gene>
<organism evidence="2 4">
    <name type="scientific">Dracunculus medinensis</name>
    <name type="common">Guinea worm</name>
    <dbReference type="NCBI Taxonomy" id="318479"/>
    <lineage>
        <taxon>Eukaryota</taxon>
        <taxon>Metazoa</taxon>
        <taxon>Ecdysozoa</taxon>
        <taxon>Nematoda</taxon>
        <taxon>Chromadorea</taxon>
        <taxon>Rhabditida</taxon>
        <taxon>Spirurina</taxon>
        <taxon>Dracunculoidea</taxon>
        <taxon>Dracunculidae</taxon>
        <taxon>Dracunculus</taxon>
    </lineage>
</organism>
<dbReference type="InterPro" id="IPR021917">
    <property type="entry name" value="Unchr_Zn-peptidase-like"/>
</dbReference>
<sequence length="520" mass="59008">MNIDEKSFGRNYFTPQLAIIRCNEKKFLPFAEENAKNFFCELHVSHNDEDFCFVVYKLFTESKDALNFGSHHKFSYCQAEVPDERPRIRLYIALPSDWRCGNLWTMTSDYSTWKRLAVIASGTSLKELVKDCLQRVHISALVVQAIFDSLLNGPLILSDKLNSGIKKRYNYVYDSNWQCKFAVIPNEERSYSGSSTINLSEPIISDAEYLPQIALLNLDKTASSLFTENHLARYISNRLEILGEIDPYRLLHLVFIPAFLVDKFETKRNVTVIKSPLIPYLPSAFNNIHQCLSSVESLHISGCRSLWRITKINNDRAELRHTIGGGSASLLGAVVHELGHLFKLPHSTEGIMSIRGGDNVQVLFLAKTIHNLGIMAANNFGMDLYGNSAIYMNIDRVTILEIIAQNRFDDISRTFLSLSFFIRWIPRKAIHAIIYNSKNHIVISKAGIAIIIFVSSCGKPFHVDFRTNSGNYNHLQCSGFINVRDEHEIFKVPTVVKILKFPADQILVATLDGNSMVCEK</sequence>
<dbReference type="WBParaSite" id="DME_0000426801-mRNA-1">
    <property type="protein sequence ID" value="DME_0000426801-mRNA-1"/>
    <property type="gene ID" value="DME_0000426801"/>
</dbReference>
<dbReference type="OrthoDB" id="74460at2759"/>
<dbReference type="EMBL" id="UYYG01001166">
    <property type="protein sequence ID" value="VDN58178.1"/>
    <property type="molecule type" value="Genomic_DNA"/>
</dbReference>
<reference evidence="1 3" key="2">
    <citation type="submission" date="2018-11" db="EMBL/GenBank/DDBJ databases">
        <authorList>
            <consortium name="Pathogen Informatics"/>
        </authorList>
    </citation>
    <scope>NUCLEOTIDE SEQUENCE [LARGE SCALE GENOMIC DNA]</scope>
</reference>
<dbReference type="AlphaFoldDB" id="A0A0N4UAS3"/>
<evidence type="ECO:0000313" key="3">
    <source>
        <dbReference type="Proteomes" id="UP000274756"/>
    </source>
</evidence>
<evidence type="ECO:0000313" key="1">
    <source>
        <dbReference type="EMBL" id="VDN58178.1"/>
    </source>
</evidence>
<evidence type="ECO:0000313" key="4">
    <source>
        <dbReference type="WBParaSite" id="DME_0000426801-mRNA-1"/>
    </source>
</evidence>
<dbReference type="Pfam" id="PF12044">
    <property type="entry name" value="Metallopep"/>
    <property type="match status" value="1"/>
</dbReference>
<evidence type="ECO:0000313" key="2">
    <source>
        <dbReference type="Proteomes" id="UP000038040"/>
    </source>
</evidence>
<accession>A0A0N4UAS3</accession>
<dbReference type="Proteomes" id="UP000274756">
    <property type="component" value="Unassembled WGS sequence"/>
</dbReference>
<keyword evidence="3" id="KW-1185">Reference proteome</keyword>